<feature type="binding site" evidence="1">
    <location>
        <position position="213"/>
    </location>
    <ligand>
        <name>Mg(2+)</name>
        <dbReference type="ChEBI" id="CHEBI:18420"/>
        <label>1</label>
        <note>catalytic</note>
    </ligand>
</feature>
<comment type="cofactor">
    <cofactor evidence="1">
        <name>Mg(2+)</name>
        <dbReference type="ChEBI" id="CHEBI:18420"/>
    </cofactor>
</comment>
<dbReference type="Gene3D" id="3.40.190.80">
    <property type="match status" value="1"/>
</dbReference>
<feature type="binding site" evidence="1">
    <location>
        <position position="85"/>
    </location>
    <ligand>
        <name>Mg(2+)</name>
        <dbReference type="ChEBI" id="CHEBI:18420"/>
        <label>1</label>
        <note>catalytic</note>
    </ligand>
</feature>
<dbReference type="GO" id="GO:0006020">
    <property type="term" value="P:inositol metabolic process"/>
    <property type="evidence" value="ECO:0007669"/>
    <property type="project" value="TreeGrafter"/>
</dbReference>
<protein>
    <recommendedName>
        <fullName evidence="4">Inositol monophosphatase</fullName>
    </recommendedName>
</protein>
<sequence>MKNPKMLRLIAEHIAISVARFLRLYTPPATVVGEHGGDYIRVFDVEAERRAIKLVSELLPKSIVITEEQGYVELSKDPEYVVLIDPVDGSNNLAANIPWCSTSVAIAPASAHGLGDVVASAVASVFGEFVLSYSVSEGVLYNGEPLKRREKPSNIMVMYADKLEDYSIAYAYTLLYPATRVRILGSVCLDLALLVRGSIEAVIDVRGKLRNTDIAAVYPMLISTGCAVEMSPDASSIRLDKLVSGIMLYAAFSREYMDRVRKAIDYAKELRARIV</sequence>
<dbReference type="PRINTS" id="PR00377">
    <property type="entry name" value="IMPHPHTASES"/>
</dbReference>
<dbReference type="Pfam" id="PF00459">
    <property type="entry name" value="Inositol_P"/>
    <property type="match status" value="1"/>
</dbReference>
<dbReference type="GO" id="GO:0007165">
    <property type="term" value="P:signal transduction"/>
    <property type="evidence" value="ECO:0007669"/>
    <property type="project" value="TreeGrafter"/>
</dbReference>
<dbReference type="AlphaFoldDB" id="A0A832Z280"/>
<proteinExistence type="predicted"/>
<name>A0A832Z280_9CREN</name>
<dbReference type="InterPro" id="IPR000760">
    <property type="entry name" value="Inositol_monophosphatase-like"/>
</dbReference>
<dbReference type="GO" id="GO:0008934">
    <property type="term" value="F:inositol monophosphate 1-phosphatase activity"/>
    <property type="evidence" value="ECO:0007669"/>
    <property type="project" value="TreeGrafter"/>
</dbReference>
<feature type="binding site" evidence="1">
    <location>
        <position position="67"/>
    </location>
    <ligand>
        <name>Mg(2+)</name>
        <dbReference type="ChEBI" id="CHEBI:18420"/>
        <label>1</label>
        <note>catalytic</note>
    </ligand>
</feature>
<reference evidence="2" key="1">
    <citation type="journal article" date="2020" name="ISME J.">
        <title>Gammaproteobacteria mediating utilization of methyl-, sulfur- and petroleum organic compounds in deep ocean hydrothermal plumes.</title>
        <authorList>
            <person name="Zhou Z."/>
            <person name="Liu Y."/>
            <person name="Pan J."/>
            <person name="Cron B.R."/>
            <person name="Toner B.M."/>
            <person name="Anantharaman K."/>
            <person name="Breier J.A."/>
            <person name="Dick G.J."/>
            <person name="Li M."/>
        </authorList>
    </citation>
    <scope>NUCLEOTIDE SEQUENCE</scope>
    <source>
        <strain evidence="2">SZUA-1435</strain>
    </source>
</reference>
<dbReference type="SUPFAM" id="SSF56655">
    <property type="entry name" value="Carbohydrate phosphatase"/>
    <property type="match status" value="1"/>
</dbReference>
<evidence type="ECO:0000313" key="3">
    <source>
        <dbReference type="Proteomes" id="UP000605805"/>
    </source>
</evidence>
<dbReference type="PANTHER" id="PTHR20854">
    <property type="entry name" value="INOSITOL MONOPHOSPHATASE"/>
    <property type="match status" value="1"/>
</dbReference>
<evidence type="ECO:0000313" key="2">
    <source>
        <dbReference type="EMBL" id="HIP56618.1"/>
    </source>
</evidence>
<keyword evidence="1" id="KW-0479">Metal-binding</keyword>
<dbReference type="GO" id="GO:0046872">
    <property type="term" value="F:metal ion binding"/>
    <property type="evidence" value="ECO:0007669"/>
    <property type="project" value="UniProtKB-KW"/>
</dbReference>
<accession>A0A832Z280</accession>
<gene>
    <name evidence="2" type="ORF">EYH02_00895</name>
</gene>
<dbReference type="Gene3D" id="3.30.540.10">
    <property type="entry name" value="Fructose-1,6-Bisphosphatase, subunit A, domain 1"/>
    <property type="match status" value="1"/>
</dbReference>
<dbReference type="Proteomes" id="UP000605805">
    <property type="component" value="Unassembled WGS sequence"/>
</dbReference>
<evidence type="ECO:0000256" key="1">
    <source>
        <dbReference type="PIRSR" id="PIRSR600760-2"/>
    </source>
</evidence>
<dbReference type="EMBL" id="DQTV01000017">
    <property type="protein sequence ID" value="HIP56618.1"/>
    <property type="molecule type" value="Genomic_DNA"/>
</dbReference>
<comment type="caution">
    <text evidence="2">The sequence shown here is derived from an EMBL/GenBank/DDBJ whole genome shotgun (WGS) entry which is preliminary data.</text>
</comment>
<organism evidence="2 3">
    <name type="scientific">Ignisphaera aggregans</name>
    <dbReference type="NCBI Taxonomy" id="334771"/>
    <lineage>
        <taxon>Archaea</taxon>
        <taxon>Thermoproteota</taxon>
        <taxon>Thermoprotei</taxon>
        <taxon>Desulfurococcales</taxon>
        <taxon>Desulfurococcaceae</taxon>
        <taxon>Ignisphaera</taxon>
    </lineage>
</organism>
<keyword evidence="1" id="KW-0460">Magnesium</keyword>
<evidence type="ECO:0008006" key="4">
    <source>
        <dbReference type="Google" id="ProtNLM"/>
    </source>
</evidence>
<feature type="binding site" evidence="1">
    <location>
        <position position="88"/>
    </location>
    <ligand>
        <name>Mg(2+)</name>
        <dbReference type="ChEBI" id="CHEBI:18420"/>
        <label>1</label>
        <note>catalytic</note>
    </ligand>
</feature>
<dbReference type="PANTHER" id="PTHR20854:SF4">
    <property type="entry name" value="INOSITOL-1-MONOPHOSPHATASE-RELATED"/>
    <property type="match status" value="1"/>
</dbReference>